<dbReference type="InterPro" id="IPR045679">
    <property type="entry name" value="DUF6199"/>
</dbReference>
<protein>
    <recommendedName>
        <fullName evidence="3">DUF6199 domain-containing protein</fullName>
    </recommendedName>
</protein>
<feature type="domain" description="DUF6199" evidence="3">
    <location>
        <begin position="8"/>
        <end position="65"/>
    </location>
</feature>
<keyword evidence="5" id="KW-1185">Reference proteome</keyword>
<accession>A0ABM7UPJ9</accession>
<evidence type="ECO:0000259" key="3">
    <source>
        <dbReference type="Pfam" id="PF19701"/>
    </source>
</evidence>
<dbReference type="Proteomes" id="UP000824496">
    <property type="component" value="Chromosome"/>
</dbReference>
<dbReference type="Pfam" id="PF19701">
    <property type="entry name" value="DUF6199"/>
    <property type="match status" value="1"/>
</dbReference>
<keyword evidence="2" id="KW-0472">Membrane</keyword>
<dbReference type="EMBL" id="AP025017">
    <property type="protein sequence ID" value="BDA65244.1"/>
    <property type="molecule type" value="Genomic_DNA"/>
</dbReference>
<sequence>MGFAVLLLIIVALIGLWSIFDPRGMWRATESWKFRNPEANEPSEASFALSRITGVISVIGVLIFIGVLLQGPPGSQESQRDSRTRSASSYDPFAQPTDDGLEPYPVSPDPIDAFSSAAQSPAALGDPVTIFTPVLQSDSSGSEGASSSATTVGLDPVYYPWTSGDHPAAFAAATVIDSKTALGTLDMTQASTPDAGEGTLGEATYIIVRLSRPVCAISSISATTSNERIRISVRGVSDETRCGQTVNGAYVAVPLSEDQVAMAQSYEAPSYRPIATAGTRRMYSSPRGEFVPTVFVSQQRTGLDYVWMDEQTDKQVAPGVLVPWLPSTDESLPSAGPS</sequence>
<proteinExistence type="predicted"/>
<name>A0ABM7UPJ9_9ACTO</name>
<feature type="transmembrane region" description="Helical" evidence="2">
    <location>
        <begin position="48"/>
        <end position="69"/>
    </location>
</feature>
<keyword evidence="2" id="KW-1133">Transmembrane helix</keyword>
<evidence type="ECO:0000313" key="4">
    <source>
        <dbReference type="EMBL" id="BDA65244.1"/>
    </source>
</evidence>
<feature type="region of interest" description="Disordered" evidence="1">
    <location>
        <begin position="73"/>
        <end position="112"/>
    </location>
</feature>
<dbReference type="RefSeq" id="WP_223908069.1">
    <property type="nucleotide sequence ID" value="NZ_AP025017.1"/>
</dbReference>
<evidence type="ECO:0000313" key="5">
    <source>
        <dbReference type="Proteomes" id="UP000824496"/>
    </source>
</evidence>
<keyword evidence="2" id="KW-0812">Transmembrane</keyword>
<evidence type="ECO:0000256" key="1">
    <source>
        <dbReference type="SAM" id="MobiDB-lite"/>
    </source>
</evidence>
<evidence type="ECO:0000256" key="2">
    <source>
        <dbReference type="SAM" id="Phobius"/>
    </source>
</evidence>
<gene>
    <name evidence="4" type="ORF">MANAM107_20780</name>
</gene>
<organism evidence="4 5">
    <name type="scientific">Actinomyces capricornis</name>
    <dbReference type="NCBI Taxonomy" id="2755559"/>
    <lineage>
        <taxon>Bacteria</taxon>
        <taxon>Bacillati</taxon>
        <taxon>Actinomycetota</taxon>
        <taxon>Actinomycetes</taxon>
        <taxon>Actinomycetales</taxon>
        <taxon>Actinomycetaceae</taxon>
        <taxon>Actinomyces</taxon>
    </lineage>
</organism>
<reference evidence="4 5" key="1">
    <citation type="submission" date="2021-08" db="EMBL/GenBank/DDBJ databases">
        <title>Whole genome sequence of novel Actinomyces species strain MAS-1.</title>
        <authorList>
            <person name="Saito M."/>
            <person name="Kuwahara N."/>
            <person name="Takizawa T."/>
            <person name="Gotouda H."/>
            <person name="Ochiai T."/>
        </authorList>
    </citation>
    <scope>NUCLEOTIDE SEQUENCE [LARGE SCALE GENOMIC DNA]</scope>
    <source>
        <strain evidence="4 5">MAS-1</strain>
    </source>
</reference>